<dbReference type="Proteomes" id="UP001174909">
    <property type="component" value="Unassembled WGS sequence"/>
</dbReference>
<evidence type="ECO:0000256" key="1">
    <source>
        <dbReference type="ARBA" id="ARBA00023002"/>
    </source>
</evidence>
<reference evidence="2" key="1">
    <citation type="submission" date="2023-03" db="EMBL/GenBank/DDBJ databases">
        <authorList>
            <person name="Steffen K."/>
            <person name="Cardenas P."/>
        </authorList>
    </citation>
    <scope>NUCLEOTIDE SEQUENCE</scope>
</reference>
<dbReference type="AlphaFoldDB" id="A0AA35TJA2"/>
<keyword evidence="1" id="KW-0560">Oxidoreductase</keyword>
<name>A0AA35TJA2_GEOBA</name>
<organism evidence="2 3">
    <name type="scientific">Geodia barretti</name>
    <name type="common">Barrett's horny sponge</name>
    <dbReference type="NCBI Taxonomy" id="519541"/>
    <lineage>
        <taxon>Eukaryota</taxon>
        <taxon>Metazoa</taxon>
        <taxon>Porifera</taxon>
        <taxon>Demospongiae</taxon>
        <taxon>Heteroscleromorpha</taxon>
        <taxon>Tetractinellida</taxon>
        <taxon>Astrophorina</taxon>
        <taxon>Geodiidae</taxon>
        <taxon>Geodia</taxon>
    </lineage>
</organism>
<dbReference type="Pfam" id="PF07355">
    <property type="entry name" value="GRDB"/>
    <property type="match status" value="1"/>
</dbReference>
<keyword evidence="3" id="KW-1185">Reference proteome</keyword>
<dbReference type="InterPro" id="IPR010187">
    <property type="entry name" value="Various_sel_PB"/>
</dbReference>
<gene>
    <name evidence="2" type="ORF">GBAR_LOCUS26804</name>
</gene>
<dbReference type="GO" id="GO:0050485">
    <property type="term" value="F:oxidoreductase activity, acting on X-H and Y-H to form an X-Y bond, with a disulfide as acceptor"/>
    <property type="evidence" value="ECO:0007669"/>
    <property type="project" value="InterPro"/>
</dbReference>
<proteinExistence type="predicted"/>
<protein>
    <submittedName>
        <fullName evidence="2">Glycine reductase complex component B subunit gamma</fullName>
    </submittedName>
</protein>
<accession>A0AA35TJA2</accession>
<sequence>MRVGPAALGTPILNTKDPNYAMPLSTVRYLEDAGHIKHVYPQFFSTTGNATAVSAARRMGGEIASELTANHVDGVLLVAT</sequence>
<evidence type="ECO:0000313" key="2">
    <source>
        <dbReference type="EMBL" id="CAI8048618.1"/>
    </source>
</evidence>
<evidence type="ECO:0000313" key="3">
    <source>
        <dbReference type="Proteomes" id="UP001174909"/>
    </source>
</evidence>
<comment type="caution">
    <text evidence="2">The sequence shown here is derived from an EMBL/GenBank/DDBJ whole genome shotgun (WGS) entry which is preliminary data.</text>
</comment>
<dbReference type="EMBL" id="CASHTH010003739">
    <property type="protein sequence ID" value="CAI8048618.1"/>
    <property type="molecule type" value="Genomic_DNA"/>
</dbReference>